<evidence type="ECO:0000313" key="2">
    <source>
        <dbReference type="EMBL" id="KAJ1125555.1"/>
    </source>
</evidence>
<feature type="region of interest" description="Disordered" evidence="1">
    <location>
        <begin position="194"/>
        <end position="220"/>
    </location>
</feature>
<sequence>MGGAVPKALERCTLGSGERLQVQYGFCSRLLFFFFPLFLLHCLHNTASPSPALSRSTTPSNSAEATRPAEDSRSSRACQHAPLASSGRGATMSGEAAPMRGLLRASPSPEPPCHLPPPLGHRGTPIHVFGSSGLRGAAMASLAPRCPHVPSSCAAPLGPSAPRLTPGPVPSRFWPQTGLLFACPSVPGRTLHESRAVGEGSKTSRSITDNGHWVECTDGPWTMTTQASKEAEAVTEPAAHSRLK</sequence>
<proteinExistence type="predicted"/>
<feature type="compositionally biased region" description="Pro residues" evidence="1">
    <location>
        <begin position="108"/>
        <end position="119"/>
    </location>
</feature>
<name>A0AAV7PJR0_PLEWA</name>
<feature type="region of interest" description="Disordered" evidence="1">
    <location>
        <begin position="49"/>
        <end position="126"/>
    </location>
</feature>
<feature type="compositionally biased region" description="Polar residues" evidence="1">
    <location>
        <begin position="49"/>
        <end position="64"/>
    </location>
</feature>
<keyword evidence="3" id="KW-1185">Reference proteome</keyword>
<protein>
    <submittedName>
        <fullName evidence="2">Uncharacterized protein</fullName>
    </submittedName>
</protein>
<accession>A0AAV7PJR0</accession>
<dbReference type="Proteomes" id="UP001066276">
    <property type="component" value="Chromosome 7"/>
</dbReference>
<comment type="caution">
    <text evidence="2">The sequence shown here is derived from an EMBL/GenBank/DDBJ whole genome shotgun (WGS) entry which is preliminary data.</text>
</comment>
<dbReference type="AlphaFoldDB" id="A0AAV7PJR0"/>
<dbReference type="EMBL" id="JANPWB010000011">
    <property type="protein sequence ID" value="KAJ1125555.1"/>
    <property type="molecule type" value="Genomic_DNA"/>
</dbReference>
<evidence type="ECO:0000256" key="1">
    <source>
        <dbReference type="SAM" id="MobiDB-lite"/>
    </source>
</evidence>
<reference evidence="2" key="1">
    <citation type="journal article" date="2022" name="bioRxiv">
        <title>Sequencing and chromosome-scale assembly of the giantPleurodeles waltlgenome.</title>
        <authorList>
            <person name="Brown T."/>
            <person name="Elewa A."/>
            <person name="Iarovenko S."/>
            <person name="Subramanian E."/>
            <person name="Araus A.J."/>
            <person name="Petzold A."/>
            <person name="Susuki M."/>
            <person name="Suzuki K.-i.T."/>
            <person name="Hayashi T."/>
            <person name="Toyoda A."/>
            <person name="Oliveira C."/>
            <person name="Osipova E."/>
            <person name="Leigh N.D."/>
            <person name="Simon A."/>
            <person name="Yun M.H."/>
        </authorList>
    </citation>
    <scope>NUCLEOTIDE SEQUENCE</scope>
    <source>
        <strain evidence="2">20211129_DDA</strain>
        <tissue evidence="2">Liver</tissue>
    </source>
</reference>
<evidence type="ECO:0000313" key="3">
    <source>
        <dbReference type="Proteomes" id="UP001066276"/>
    </source>
</evidence>
<gene>
    <name evidence="2" type="ORF">NDU88_003983</name>
</gene>
<organism evidence="2 3">
    <name type="scientific">Pleurodeles waltl</name>
    <name type="common">Iberian ribbed newt</name>
    <dbReference type="NCBI Taxonomy" id="8319"/>
    <lineage>
        <taxon>Eukaryota</taxon>
        <taxon>Metazoa</taxon>
        <taxon>Chordata</taxon>
        <taxon>Craniata</taxon>
        <taxon>Vertebrata</taxon>
        <taxon>Euteleostomi</taxon>
        <taxon>Amphibia</taxon>
        <taxon>Batrachia</taxon>
        <taxon>Caudata</taxon>
        <taxon>Salamandroidea</taxon>
        <taxon>Salamandridae</taxon>
        <taxon>Pleurodelinae</taxon>
        <taxon>Pleurodeles</taxon>
    </lineage>
</organism>